<dbReference type="GO" id="GO:0005524">
    <property type="term" value="F:ATP binding"/>
    <property type="evidence" value="ECO:0007669"/>
    <property type="project" value="UniProtKB-KW"/>
</dbReference>
<dbReference type="Pfam" id="PF18024">
    <property type="entry name" value="HTH_50"/>
    <property type="match status" value="1"/>
</dbReference>
<evidence type="ECO:0000256" key="5">
    <source>
        <dbReference type="ARBA" id="ARBA00022797"/>
    </source>
</evidence>
<dbReference type="InterPro" id="IPR003593">
    <property type="entry name" value="AAA+_ATPase"/>
</dbReference>
<keyword evidence="9" id="KW-0804">Transcription</keyword>
<evidence type="ECO:0000313" key="14">
    <source>
        <dbReference type="Proteomes" id="UP000256478"/>
    </source>
</evidence>
<dbReference type="SUPFAM" id="SSF46689">
    <property type="entry name" value="Homeodomain-like"/>
    <property type="match status" value="1"/>
</dbReference>
<dbReference type="InterPro" id="IPR035965">
    <property type="entry name" value="PAS-like_dom_sf"/>
</dbReference>
<dbReference type="Gene3D" id="3.30.70.260">
    <property type="match status" value="1"/>
</dbReference>
<dbReference type="PANTHER" id="PTHR32071:SF3">
    <property type="entry name" value="HTH-TYPE TRANSCRIPTIONAL REGULATORY PROTEIN TYRR"/>
    <property type="match status" value="1"/>
</dbReference>
<dbReference type="NCBIfam" id="TIGR04381">
    <property type="entry name" value="HTH_TypR"/>
    <property type="match status" value="1"/>
</dbReference>
<dbReference type="InterPro" id="IPR002078">
    <property type="entry name" value="Sigma_54_int"/>
</dbReference>
<dbReference type="GO" id="GO:0003677">
    <property type="term" value="F:DNA binding"/>
    <property type="evidence" value="ECO:0007669"/>
    <property type="project" value="UniProtKB-KW"/>
</dbReference>
<dbReference type="OrthoDB" id="9804019at2"/>
<dbReference type="FunFam" id="3.40.50.300:FF:000006">
    <property type="entry name" value="DNA-binding transcriptional regulator NtrC"/>
    <property type="match status" value="1"/>
</dbReference>
<evidence type="ECO:0000313" key="13">
    <source>
        <dbReference type="EMBL" id="REL27411.1"/>
    </source>
</evidence>
<dbReference type="PROSITE" id="PS50112">
    <property type="entry name" value="PAS"/>
    <property type="match status" value="1"/>
</dbReference>
<dbReference type="GO" id="GO:0005737">
    <property type="term" value="C:cytoplasm"/>
    <property type="evidence" value="ECO:0007669"/>
    <property type="project" value="UniProtKB-SubCell"/>
</dbReference>
<keyword evidence="2" id="KW-0963">Cytoplasm</keyword>
<dbReference type="PROSITE" id="PS00675">
    <property type="entry name" value="SIGMA54_INTERACT_1"/>
    <property type="match status" value="1"/>
</dbReference>
<accession>A0A3E0TRZ5</accession>
<evidence type="ECO:0000259" key="11">
    <source>
        <dbReference type="PROSITE" id="PS50045"/>
    </source>
</evidence>
<proteinExistence type="predicted"/>
<dbReference type="SMART" id="SM00382">
    <property type="entry name" value="AAA"/>
    <property type="match status" value="1"/>
</dbReference>
<dbReference type="InterPro" id="IPR000014">
    <property type="entry name" value="PAS"/>
</dbReference>
<evidence type="ECO:0000259" key="12">
    <source>
        <dbReference type="PROSITE" id="PS50112"/>
    </source>
</evidence>
<evidence type="ECO:0000256" key="2">
    <source>
        <dbReference type="ARBA" id="ARBA00022490"/>
    </source>
</evidence>
<protein>
    <recommendedName>
        <fullName evidence="10">HTH-type transcriptional regulatory protein TyrR</fullName>
    </recommendedName>
</protein>
<evidence type="ECO:0000256" key="10">
    <source>
        <dbReference type="ARBA" id="ARBA00029500"/>
    </source>
</evidence>
<gene>
    <name evidence="13" type="ORF">DXX93_13095</name>
</gene>
<keyword evidence="4" id="KW-0547">Nucleotide-binding</keyword>
<evidence type="ECO:0000256" key="6">
    <source>
        <dbReference type="ARBA" id="ARBA00022840"/>
    </source>
</evidence>
<keyword evidence="8" id="KW-0238">DNA-binding</keyword>
<evidence type="ECO:0000256" key="7">
    <source>
        <dbReference type="ARBA" id="ARBA00023015"/>
    </source>
</evidence>
<dbReference type="SUPFAM" id="SSF52540">
    <property type="entry name" value="P-loop containing nucleoside triphosphate hydrolases"/>
    <property type="match status" value="1"/>
</dbReference>
<dbReference type="EMBL" id="QUOU01000001">
    <property type="protein sequence ID" value="REL27411.1"/>
    <property type="molecule type" value="Genomic_DNA"/>
</dbReference>
<dbReference type="InterPro" id="IPR009057">
    <property type="entry name" value="Homeodomain-like_sf"/>
</dbReference>
<dbReference type="InterPro" id="IPR027417">
    <property type="entry name" value="P-loop_NTPase"/>
</dbReference>
<dbReference type="PANTHER" id="PTHR32071">
    <property type="entry name" value="TRANSCRIPTIONAL REGULATORY PROTEIN"/>
    <property type="match status" value="1"/>
</dbReference>
<dbReference type="PROSITE" id="PS00676">
    <property type="entry name" value="SIGMA54_INTERACT_2"/>
    <property type="match status" value="1"/>
</dbReference>
<name>A0A3E0TRZ5_9GAMM</name>
<dbReference type="Proteomes" id="UP000256478">
    <property type="component" value="Unassembled WGS sequence"/>
</dbReference>
<dbReference type="PROSITE" id="PS50045">
    <property type="entry name" value="SIGMA54_INTERACT_4"/>
    <property type="match status" value="1"/>
</dbReference>
<dbReference type="PROSITE" id="PS00688">
    <property type="entry name" value="SIGMA54_INTERACT_3"/>
    <property type="match status" value="1"/>
</dbReference>
<dbReference type="Gene3D" id="3.30.450.20">
    <property type="entry name" value="PAS domain"/>
    <property type="match status" value="1"/>
</dbReference>
<dbReference type="Gene3D" id="1.10.10.60">
    <property type="entry name" value="Homeodomain-like"/>
    <property type="match status" value="1"/>
</dbReference>
<dbReference type="AlphaFoldDB" id="A0A3E0TRZ5"/>
<evidence type="ECO:0000256" key="4">
    <source>
        <dbReference type="ARBA" id="ARBA00022741"/>
    </source>
</evidence>
<dbReference type="Gene3D" id="1.10.8.60">
    <property type="match status" value="1"/>
</dbReference>
<feature type="domain" description="Sigma-54 factor interaction" evidence="11">
    <location>
        <begin position="188"/>
        <end position="418"/>
    </location>
</feature>
<dbReference type="GO" id="GO:0006355">
    <property type="term" value="P:regulation of DNA-templated transcription"/>
    <property type="evidence" value="ECO:0007669"/>
    <property type="project" value="InterPro"/>
</dbReference>
<comment type="caution">
    <text evidence="13">The sequence shown here is derived from an EMBL/GenBank/DDBJ whole genome shotgun (WGS) entry which is preliminary data.</text>
</comment>
<dbReference type="InterPro" id="IPR058031">
    <property type="entry name" value="AAA_lid_NorR"/>
</dbReference>
<keyword evidence="6" id="KW-0067">ATP-binding</keyword>
<evidence type="ECO:0000256" key="3">
    <source>
        <dbReference type="ARBA" id="ARBA00022491"/>
    </source>
</evidence>
<keyword evidence="7" id="KW-0805">Transcription regulation</keyword>
<reference evidence="13 14" key="1">
    <citation type="submission" date="2018-08" db="EMBL/GenBank/DDBJ databases">
        <title>Thalassotalea euphylliae genome.</title>
        <authorList>
            <person name="Summers S."/>
            <person name="Rice S.A."/>
            <person name="Freckelton M.L."/>
            <person name="Nedved B.T."/>
            <person name="Hadfield M.G."/>
        </authorList>
    </citation>
    <scope>NUCLEOTIDE SEQUENCE [LARGE SCALE GENOMIC DNA]</scope>
    <source>
        <strain evidence="13 14">H1</strain>
    </source>
</reference>
<evidence type="ECO:0000256" key="9">
    <source>
        <dbReference type="ARBA" id="ARBA00023163"/>
    </source>
</evidence>
<dbReference type="InterPro" id="IPR025943">
    <property type="entry name" value="Sigma_54_int_dom_ATP-bd_2"/>
</dbReference>
<dbReference type="Gene3D" id="3.40.50.300">
    <property type="entry name" value="P-loop containing nucleotide triphosphate hydrolases"/>
    <property type="match status" value="1"/>
</dbReference>
<comment type="subcellular location">
    <subcellularLocation>
        <location evidence="1">Cytoplasm</location>
    </subcellularLocation>
</comment>
<dbReference type="InterPro" id="IPR025662">
    <property type="entry name" value="Sigma_54_int_dom_ATP-bd_1"/>
</dbReference>
<dbReference type="CDD" id="cd00009">
    <property type="entry name" value="AAA"/>
    <property type="match status" value="1"/>
</dbReference>
<evidence type="ECO:0000256" key="1">
    <source>
        <dbReference type="ARBA" id="ARBA00004496"/>
    </source>
</evidence>
<dbReference type="RefSeq" id="WP_116008491.1">
    <property type="nucleotide sequence ID" value="NZ_QUOU01000001.1"/>
</dbReference>
<feature type="domain" description="PAS" evidence="12">
    <location>
        <begin position="76"/>
        <end position="126"/>
    </location>
</feature>
<dbReference type="Pfam" id="PF00158">
    <property type="entry name" value="Sigma54_activat"/>
    <property type="match status" value="1"/>
</dbReference>
<dbReference type="SUPFAM" id="SSF55785">
    <property type="entry name" value="PYP-like sensor domain (PAS domain)"/>
    <property type="match status" value="1"/>
</dbReference>
<sequence length="518" mass="58143">MRLEIFSTDRLGISQEILSELAKLGLNISAMEVASGVIYLHVESRDITFAAIHDRIVHVNGVSHCQQLDLMPNELKQQHLQALLNRIPDPIFDLDADGKILSCNHHRHIYISRDSGQVLGIKPHELKREEAFSRDVSFEEQSYQAEITPLWLEGIFSGAVVILKSLDKVAHQLSNFQQSISFNGIDDIVGESAIISEVKAQLIKFADLDLPILIHGETGTGKELVARAIHLQSHRKAKPFLAINCAALPEQLLESELFGYVAGAFTGANTKGKPGLFELANGGTVFLDEIAEMSVYLQAKLLRFLQDYSFRRLGGSKEVHANVRIISASHQPFERLVAQGRFREDLYYRLNVLNLGLPPLKARASDIRLLCDYFIEQACQQTKLAQPELLPDALSILLSYDWPGNIRQLQNVMFRLTALNSGEQITAVMIKQVLSQFTTQLDTVKLDGKTESEGQIPSKLASASWLSIADWQEAQRRFETSLLTELYPHFPSTRKLAERLNVSHNKIAMKLRQYGIKN</sequence>
<keyword evidence="5" id="KW-0058">Aromatic hydrocarbons catabolism</keyword>
<dbReference type="Pfam" id="PF25601">
    <property type="entry name" value="AAA_lid_14"/>
    <property type="match status" value="1"/>
</dbReference>
<organism evidence="13 14">
    <name type="scientific">Thalassotalea euphylliae</name>
    <dbReference type="NCBI Taxonomy" id="1655234"/>
    <lineage>
        <taxon>Bacteria</taxon>
        <taxon>Pseudomonadati</taxon>
        <taxon>Pseudomonadota</taxon>
        <taxon>Gammaproteobacteria</taxon>
        <taxon>Alteromonadales</taxon>
        <taxon>Colwelliaceae</taxon>
        <taxon>Thalassotalea</taxon>
    </lineage>
</organism>
<evidence type="ECO:0000256" key="8">
    <source>
        <dbReference type="ARBA" id="ARBA00023125"/>
    </source>
</evidence>
<dbReference type="InterPro" id="IPR030828">
    <property type="entry name" value="HTH_TyrR"/>
</dbReference>
<keyword evidence="3" id="KW-0678">Repressor</keyword>
<dbReference type="InterPro" id="IPR025944">
    <property type="entry name" value="Sigma_54_int_dom_CS"/>
</dbReference>